<dbReference type="GO" id="GO:0016787">
    <property type="term" value="F:hydrolase activity"/>
    <property type="evidence" value="ECO:0007669"/>
    <property type="project" value="UniProtKB-KW"/>
</dbReference>
<evidence type="ECO:0000313" key="4">
    <source>
        <dbReference type="Proteomes" id="UP000316125"/>
    </source>
</evidence>
<evidence type="ECO:0000313" key="3">
    <source>
        <dbReference type="EMBL" id="QDE35908.1"/>
    </source>
</evidence>
<reference evidence="3 4" key="1">
    <citation type="submission" date="2019-06" db="EMBL/GenBank/DDBJ databases">
        <title>Complete genome of Microbacterium foliorum M2.</title>
        <authorList>
            <person name="Cao G."/>
        </authorList>
    </citation>
    <scope>NUCLEOTIDE SEQUENCE [LARGE SCALE GENOMIC DNA]</scope>
    <source>
        <strain evidence="3 4">M2</strain>
    </source>
</reference>
<dbReference type="RefSeq" id="WP_140038052.1">
    <property type="nucleotide sequence ID" value="NZ_CP041040.1"/>
</dbReference>
<name>A0A4Y5YTG8_9MICO</name>
<sequence>MQDSADIPPSTPLDDWLDALSRPTGSPGGGAASGVMLAISASLMSMVGGYSDGDQRAADTVDRLARQRAEALRAVEADGVVSSSFGAALALPADDPSRDERVRDAAVEAARSAARVGAIGVAMLRDVRVLVEAGNPHIVVDLAVAAEALRAGLSGGAMNIRANLQIARRHGAAAETIADLEADVERVADAEREVGEIIRELSSRLD</sequence>
<dbReference type="Pfam" id="PF04961">
    <property type="entry name" value="FTCD_C"/>
    <property type="match status" value="1"/>
</dbReference>
<evidence type="ECO:0000259" key="2">
    <source>
        <dbReference type="Pfam" id="PF04961"/>
    </source>
</evidence>
<dbReference type="InterPro" id="IPR036178">
    <property type="entry name" value="Formintransfe-cycloase-like_sf"/>
</dbReference>
<feature type="region of interest" description="Disordered" evidence="1">
    <location>
        <begin position="1"/>
        <end position="28"/>
    </location>
</feature>
<feature type="domain" description="Cyclodeaminase/cyclohydrolase" evidence="2">
    <location>
        <begin position="13"/>
        <end position="168"/>
    </location>
</feature>
<gene>
    <name evidence="3" type="ORF">FIV50_14590</name>
</gene>
<proteinExistence type="predicted"/>
<evidence type="ECO:0000256" key="1">
    <source>
        <dbReference type="SAM" id="MobiDB-lite"/>
    </source>
</evidence>
<dbReference type="AlphaFoldDB" id="A0A4Y5YTG8"/>
<protein>
    <submittedName>
        <fullName evidence="3">Cyclodeaminase/cyclohydrolase family protein</fullName>
    </submittedName>
</protein>
<dbReference type="Proteomes" id="UP000316125">
    <property type="component" value="Chromosome"/>
</dbReference>
<dbReference type="Gene3D" id="1.20.120.680">
    <property type="entry name" value="Formiminotetrahydrofolate cyclodeaminase monomer, up-and-down helical bundle"/>
    <property type="match status" value="1"/>
</dbReference>
<dbReference type="SUPFAM" id="SSF101262">
    <property type="entry name" value="Methenyltetrahydrofolate cyclohydrolase-like"/>
    <property type="match status" value="1"/>
</dbReference>
<keyword evidence="3" id="KW-0378">Hydrolase</keyword>
<accession>A0A4Y5YTG8</accession>
<dbReference type="InterPro" id="IPR007044">
    <property type="entry name" value="Cyclodeamin/CycHdrlase"/>
</dbReference>
<dbReference type="EMBL" id="CP041040">
    <property type="protein sequence ID" value="QDE35908.1"/>
    <property type="molecule type" value="Genomic_DNA"/>
</dbReference>
<dbReference type="OrthoDB" id="5072249at2"/>
<organism evidence="3 4">
    <name type="scientific">Microbacterium foliorum</name>
    <dbReference type="NCBI Taxonomy" id="104336"/>
    <lineage>
        <taxon>Bacteria</taxon>
        <taxon>Bacillati</taxon>
        <taxon>Actinomycetota</taxon>
        <taxon>Actinomycetes</taxon>
        <taxon>Micrococcales</taxon>
        <taxon>Microbacteriaceae</taxon>
        <taxon>Microbacterium</taxon>
    </lineage>
</organism>